<name>A0A409VLT4_9AGAR</name>
<dbReference type="InterPro" id="IPR011009">
    <property type="entry name" value="Kinase-like_dom_sf"/>
</dbReference>
<comment type="catalytic activity">
    <reaction evidence="8">
        <text>L-seryl-[protein] + ATP = O-phospho-L-seryl-[protein] + ADP + H(+)</text>
        <dbReference type="Rhea" id="RHEA:17989"/>
        <dbReference type="Rhea" id="RHEA-COMP:9863"/>
        <dbReference type="Rhea" id="RHEA-COMP:11604"/>
        <dbReference type="ChEBI" id="CHEBI:15378"/>
        <dbReference type="ChEBI" id="CHEBI:29999"/>
        <dbReference type="ChEBI" id="CHEBI:30616"/>
        <dbReference type="ChEBI" id="CHEBI:83421"/>
        <dbReference type="ChEBI" id="CHEBI:456216"/>
        <dbReference type="EC" id="2.7.11.1"/>
    </reaction>
</comment>
<keyword evidence="2" id="KW-0723">Serine/threonine-protein kinase</keyword>
<evidence type="ECO:0000259" key="9">
    <source>
        <dbReference type="PROSITE" id="PS50011"/>
    </source>
</evidence>
<keyword evidence="3" id="KW-0808">Transferase</keyword>
<dbReference type="STRING" id="231916.A0A409VLT4"/>
<dbReference type="Gene3D" id="1.10.510.10">
    <property type="entry name" value="Transferase(Phosphotransferase) domain 1"/>
    <property type="match status" value="1"/>
</dbReference>
<comment type="catalytic activity">
    <reaction evidence="7">
        <text>L-threonyl-[protein] + ATP = O-phospho-L-threonyl-[protein] + ADP + H(+)</text>
        <dbReference type="Rhea" id="RHEA:46608"/>
        <dbReference type="Rhea" id="RHEA-COMP:11060"/>
        <dbReference type="Rhea" id="RHEA-COMP:11605"/>
        <dbReference type="ChEBI" id="CHEBI:15378"/>
        <dbReference type="ChEBI" id="CHEBI:30013"/>
        <dbReference type="ChEBI" id="CHEBI:30616"/>
        <dbReference type="ChEBI" id="CHEBI:61977"/>
        <dbReference type="ChEBI" id="CHEBI:456216"/>
        <dbReference type="EC" id="2.7.11.1"/>
    </reaction>
</comment>
<dbReference type="InParanoid" id="A0A409VLT4"/>
<sequence length="369" mass="40786">MSLFHEEQLDCPAGYFAAQPGQSLKDGRLTIVRKLGWGPRSSTWLALSKDRSCFEAIKILTVEATEDGTGNNEKVFLLGPVKNIQDGVPRLVHYFYEHDPKGRRHLCLAFHILGFSVESVRLRNIYHGEYLQLHVVQKVIGDVVASLSELASQKIIHGAVTADNFLFWSVQALNDIREELAKSPSERAKWITGSNGALYPVVKSQPMPQGFRWDSSAEDIMHASIYLTSFAHARYGGKSVKMDASPNYLPPEALKGERVDPKSDIWMLGCTAYLLLTGKPLFSDSYVASPVKTAMETVSKLESLLAESEKIEEEDIPAAAAFLRSCLAIKSNDRASAVDVLNGGWIRAGCLWLVRFLRSTSSGANLSPR</sequence>
<dbReference type="GO" id="GO:0004674">
    <property type="term" value="F:protein serine/threonine kinase activity"/>
    <property type="evidence" value="ECO:0007669"/>
    <property type="project" value="UniProtKB-KW"/>
</dbReference>
<dbReference type="AlphaFoldDB" id="A0A409VLT4"/>
<evidence type="ECO:0000256" key="8">
    <source>
        <dbReference type="ARBA" id="ARBA00048679"/>
    </source>
</evidence>
<dbReference type="GO" id="GO:0050684">
    <property type="term" value="P:regulation of mRNA processing"/>
    <property type="evidence" value="ECO:0007669"/>
    <property type="project" value="TreeGrafter"/>
</dbReference>
<dbReference type="PANTHER" id="PTHR47634">
    <property type="entry name" value="PROTEIN KINASE DOMAIN-CONTAINING PROTEIN-RELATED"/>
    <property type="match status" value="1"/>
</dbReference>
<comment type="caution">
    <text evidence="10">The sequence shown here is derived from an EMBL/GenBank/DDBJ whole genome shotgun (WGS) entry which is preliminary data.</text>
</comment>
<organism evidence="10 11">
    <name type="scientific">Gymnopilus dilepis</name>
    <dbReference type="NCBI Taxonomy" id="231916"/>
    <lineage>
        <taxon>Eukaryota</taxon>
        <taxon>Fungi</taxon>
        <taxon>Dikarya</taxon>
        <taxon>Basidiomycota</taxon>
        <taxon>Agaricomycotina</taxon>
        <taxon>Agaricomycetes</taxon>
        <taxon>Agaricomycetidae</taxon>
        <taxon>Agaricales</taxon>
        <taxon>Agaricineae</taxon>
        <taxon>Hymenogastraceae</taxon>
        <taxon>Gymnopilus</taxon>
    </lineage>
</organism>
<dbReference type="Gene3D" id="3.30.200.20">
    <property type="entry name" value="Phosphorylase Kinase, domain 1"/>
    <property type="match status" value="1"/>
</dbReference>
<proteinExistence type="predicted"/>
<dbReference type="Pfam" id="PF00069">
    <property type="entry name" value="Pkinase"/>
    <property type="match status" value="1"/>
</dbReference>
<dbReference type="GO" id="GO:0000245">
    <property type="term" value="P:spliceosomal complex assembly"/>
    <property type="evidence" value="ECO:0007669"/>
    <property type="project" value="TreeGrafter"/>
</dbReference>
<keyword evidence="6" id="KW-0067">ATP-binding</keyword>
<evidence type="ECO:0000313" key="10">
    <source>
        <dbReference type="EMBL" id="PPQ67220.1"/>
    </source>
</evidence>
<evidence type="ECO:0000313" key="11">
    <source>
        <dbReference type="Proteomes" id="UP000284706"/>
    </source>
</evidence>
<dbReference type="EMBL" id="NHYE01005614">
    <property type="protein sequence ID" value="PPQ67220.1"/>
    <property type="molecule type" value="Genomic_DNA"/>
</dbReference>
<feature type="domain" description="Protein kinase" evidence="9">
    <location>
        <begin position="29"/>
        <end position="346"/>
    </location>
</feature>
<evidence type="ECO:0000256" key="2">
    <source>
        <dbReference type="ARBA" id="ARBA00022527"/>
    </source>
</evidence>
<evidence type="ECO:0000256" key="6">
    <source>
        <dbReference type="ARBA" id="ARBA00022840"/>
    </source>
</evidence>
<dbReference type="PANTHER" id="PTHR47634:SF9">
    <property type="entry name" value="PROTEIN KINASE DOMAIN-CONTAINING PROTEIN-RELATED"/>
    <property type="match status" value="1"/>
</dbReference>
<dbReference type="InterPro" id="IPR051334">
    <property type="entry name" value="SRPK"/>
</dbReference>
<dbReference type="PROSITE" id="PS50011">
    <property type="entry name" value="PROTEIN_KINASE_DOM"/>
    <property type="match status" value="1"/>
</dbReference>
<dbReference type="InterPro" id="IPR000719">
    <property type="entry name" value="Prot_kinase_dom"/>
</dbReference>
<evidence type="ECO:0000256" key="7">
    <source>
        <dbReference type="ARBA" id="ARBA00047899"/>
    </source>
</evidence>
<reference evidence="10 11" key="1">
    <citation type="journal article" date="2018" name="Evol. Lett.">
        <title>Horizontal gene cluster transfer increased hallucinogenic mushroom diversity.</title>
        <authorList>
            <person name="Reynolds H.T."/>
            <person name="Vijayakumar V."/>
            <person name="Gluck-Thaler E."/>
            <person name="Korotkin H.B."/>
            <person name="Matheny P.B."/>
            <person name="Slot J.C."/>
        </authorList>
    </citation>
    <scope>NUCLEOTIDE SEQUENCE [LARGE SCALE GENOMIC DNA]</scope>
    <source>
        <strain evidence="10 11">SRW20</strain>
    </source>
</reference>
<evidence type="ECO:0000256" key="1">
    <source>
        <dbReference type="ARBA" id="ARBA00012513"/>
    </source>
</evidence>
<protein>
    <recommendedName>
        <fullName evidence="1">non-specific serine/threonine protein kinase</fullName>
        <ecNumber evidence="1">2.7.11.1</ecNumber>
    </recommendedName>
</protein>
<dbReference type="SUPFAM" id="SSF56112">
    <property type="entry name" value="Protein kinase-like (PK-like)"/>
    <property type="match status" value="1"/>
</dbReference>
<gene>
    <name evidence="10" type="ORF">CVT26_007293</name>
</gene>
<keyword evidence="4" id="KW-0547">Nucleotide-binding</keyword>
<evidence type="ECO:0000256" key="4">
    <source>
        <dbReference type="ARBA" id="ARBA00022741"/>
    </source>
</evidence>
<evidence type="ECO:0000256" key="5">
    <source>
        <dbReference type="ARBA" id="ARBA00022777"/>
    </source>
</evidence>
<accession>A0A409VLT4</accession>
<dbReference type="OrthoDB" id="5979581at2759"/>
<dbReference type="GO" id="GO:0005524">
    <property type="term" value="F:ATP binding"/>
    <property type="evidence" value="ECO:0007669"/>
    <property type="project" value="UniProtKB-KW"/>
</dbReference>
<keyword evidence="11" id="KW-1185">Reference proteome</keyword>
<dbReference type="Proteomes" id="UP000284706">
    <property type="component" value="Unassembled WGS sequence"/>
</dbReference>
<keyword evidence="5" id="KW-0418">Kinase</keyword>
<dbReference type="SMART" id="SM00220">
    <property type="entry name" value="S_TKc"/>
    <property type="match status" value="1"/>
</dbReference>
<evidence type="ECO:0000256" key="3">
    <source>
        <dbReference type="ARBA" id="ARBA00022679"/>
    </source>
</evidence>
<dbReference type="EC" id="2.7.11.1" evidence="1"/>